<sequence length="126" mass="14640">MNKTNKTMNPLNNNNIDGVLDQIIEFLEYINRDDVVAYKKKLTAIEYEDYLMSKFPKFPSSTLFHKLISGISKKDFNILLELLATKEKMKKSPETAKKREIEFIDSLGYKFNLPEVVRKGIRDSMG</sequence>
<name>A0A481YYT5_9VIRU</name>
<proteinExistence type="predicted"/>
<protein>
    <submittedName>
        <fullName evidence="1">Uncharacterized protein</fullName>
    </submittedName>
</protein>
<gene>
    <name evidence="1" type="ORF">LCMiAC01_00770</name>
</gene>
<organism evidence="1">
    <name type="scientific">Mimivirus LCMiAC01</name>
    <dbReference type="NCBI Taxonomy" id="2506608"/>
    <lineage>
        <taxon>Viruses</taxon>
        <taxon>Varidnaviria</taxon>
        <taxon>Bamfordvirae</taxon>
        <taxon>Nucleocytoviricota</taxon>
        <taxon>Megaviricetes</taxon>
        <taxon>Imitervirales</taxon>
        <taxon>Mimiviridae</taxon>
        <taxon>Klosneuvirinae</taxon>
    </lineage>
</organism>
<reference evidence="1" key="1">
    <citation type="journal article" date="2019" name="MBio">
        <title>Virus Genomes from Deep Sea Sediments Expand the Ocean Megavirome and Support Independent Origins of Viral Gigantism.</title>
        <authorList>
            <person name="Backstrom D."/>
            <person name="Yutin N."/>
            <person name="Jorgensen S.L."/>
            <person name="Dharamshi J."/>
            <person name="Homa F."/>
            <person name="Zaremba-Niedwiedzka K."/>
            <person name="Spang A."/>
            <person name="Wolf Y.I."/>
            <person name="Koonin E.V."/>
            <person name="Ettema T.J."/>
        </authorList>
    </citation>
    <scope>NUCLEOTIDE SEQUENCE</scope>
</reference>
<evidence type="ECO:0000313" key="1">
    <source>
        <dbReference type="EMBL" id="QBK88413.1"/>
    </source>
</evidence>
<dbReference type="EMBL" id="MK500389">
    <property type="protein sequence ID" value="QBK88413.1"/>
    <property type="molecule type" value="Genomic_DNA"/>
</dbReference>
<accession>A0A481YYT5</accession>